<proteinExistence type="predicted"/>
<evidence type="ECO:0000256" key="2">
    <source>
        <dbReference type="SAM" id="Phobius"/>
    </source>
</evidence>
<feature type="domain" description="SPOR" evidence="3">
    <location>
        <begin position="474"/>
        <end position="553"/>
    </location>
</feature>
<keyword evidence="2" id="KW-1133">Transmembrane helix</keyword>
<protein>
    <submittedName>
        <fullName evidence="4">SPOR domain-containing protein</fullName>
    </submittedName>
</protein>
<feature type="coiled-coil region" evidence="1">
    <location>
        <begin position="267"/>
        <end position="301"/>
    </location>
</feature>
<accession>A0ABY7GK55</accession>
<keyword evidence="2" id="KW-0812">Transmembrane</keyword>
<feature type="transmembrane region" description="Helical" evidence="2">
    <location>
        <begin position="334"/>
        <end position="355"/>
    </location>
</feature>
<dbReference type="Pfam" id="PF05036">
    <property type="entry name" value="SPOR"/>
    <property type="match status" value="1"/>
</dbReference>
<reference evidence="4" key="1">
    <citation type="submission" date="2022-11" db="EMBL/GenBank/DDBJ databases">
        <title>Methylomonas rapida sp. nov., Carotenoid-Producing Obligate Methanotrophs with High Growth Characteristics and Biotechnological Potential.</title>
        <authorList>
            <person name="Tikhonova E.N."/>
            <person name="Suleimanov R.Z."/>
            <person name="Miroshnikov K."/>
            <person name="Oshkin I.Y."/>
            <person name="Belova S.E."/>
            <person name="Danilova O.V."/>
            <person name="Ashikhmin A."/>
            <person name="Konopkin A."/>
            <person name="But S.Y."/>
            <person name="Khmelenina V.N."/>
            <person name="Kuznetsov N."/>
            <person name="Pimenov N.V."/>
            <person name="Dedysh S.N."/>
        </authorList>
    </citation>
    <scope>NUCLEOTIDE SEQUENCE</scope>
    <source>
        <strain evidence="4">MP1</strain>
    </source>
</reference>
<dbReference type="PROSITE" id="PS51724">
    <property type="entry name" value="SPOR"/>
    <property type="match status" value="1"/>
</dbReference>
<dbReference type="SUPFAM" id="SSF110997">
    <property type="entry name" value="Sporulation related repeat"/>
    <property type="match status" value="1"/>
</dbReference>
<evidence type="ECO:0000313" key="4">
    <source>
        <dbReference type="EMBL" id="WAR43903.1"/>
    </source>
</evidence>
<gene>
    <name evidence="4" type="ORF">NM686_016220</name>
</gene>
<evidence type="ECO:0000313" key="5">
    <source>
        <dbReference type="Proteomes" id="UP001162780"/>
    </source>
</evidence>
<dbReference type="Gene3D" id="3.30.70.1070">
    <property type="entry name" value="Sporulation related repeat"/>
    <property type="match status" value="1"/>
</dbReference>
<dbReference type="InterPro" id="IPR036680">
    <property type="entry name" value="SPOR-like_sf"/>
</dbReference>
<dbReference type="RefSeq" id="WP_255188890.1">
    <property type="nucleotide sequence ID" value="NZ_CP113517.1"/>
</dbReference>
<evidence type="ECO:0000256" key="1">
    <source>
        <dbReference type="SAM" id="Coils"/>
    </source>
</evidence>
<keyword evidence="1" id="KW-0175">Coiled coil</keyword>
<keyword evidence="5" id="KW-1185">Reference proteome</keyword>
<name>A0ABY7GK55_9GAMM</name>
<organism evidence="4 5">
    <name type="scientific">Methylomonas rapida</name>
    <dbReference type="NCBI Taxonomy" id="2963939"/>
    <lineage>
        <taxon>Bacteria</taxon>
        <taxon>Pseudomonadati</taxon>
        <taxon>Pseudomonadota</taxon>
        <taxon>Gammaproteobacteria</taxon>
        <taxon>Methylococcales</taxon>
        <taxon>Methylococcaceae</taxon>
        <taxon>Methylomonas</taxon>
    </lineage>
</organism>
<evidence type="ECO:0000259" key="3">
    <source>
        <dbReference type="PROSITE" id="PS51724"/>
    </source>
</evidence>
<sequence>MAESNDAKKNKPAASFADDLDSMLNIDEVADQQVGLIDDDDAIDRLLMGDVFAEPAEEVGELSDIDKLVDENAGQDKEPTVDFDEFGDDADDFMPDFEIKPVAAAANADQEIVPFDAVEEEKTIDLSELESVGEIDEFGADATVMPDFKAEHVAASVSPDELEGMTEIDEFSADSVDFGSEKAEFLLADFDISADDEPEQAQPVPAKSQVVEESTASAPIFAESGDKEFSDEIPSIPAKPENVSGLVHETQARAGESAALSEQAALIAGLTAEIAELTTHLKDLKKQQQHLKQQVQLKGNQEELLDCRESIETVMTEQKKQKRSLDTLSSKKPVSAYVAIALGIIALIVGGGLGFQGYVAKVQLGQLVEFVGKLQTQINAAPVADAADKEMLRKQLDELALANSVISNQIAEMNKSQQGAGAQASGGVGKQLEELGRQDMQMGAAIESLQAKVAALEKGKPPAAAAKPAAKKPALVQENWVVNLVAFKQDWYAKRKAEEFAAKGVGATVIKADSKGETWYRLVVDGFKSQYEAAAYAAKVKKTLNLDSVWVAKK</sequence>
<dbReference type="EMBL" id="CP113517">
    <property type="protein sequence ID" value="WAR43903.1"/>
    <property type="molecule type" value="Genomic_DNA"/>
</dbReference>
<dbReference type="InterPro" id="IPR007730">
    <property type="entry name" value="SPOR-like_dom"/>
</dbReference>
<dbReference type="Proteomes" id="UP001162780">
    <property type="component" value="Chromosome"/>
</dbReference>
<keyword evidence="2" id="KW-0472">Membrane</keyword>